<dbReference type="GO" id="GO:0008811">
    <property type="term" value="F:chloramphenicol O-acetyltransferase activity"/>
    <property type="evidence" value="ECO:0007669"/>
    <property type="project" value="InterPro"/>
</dbReference>
<dbReference type="PIRSF" id="PIRSF000440">
    <property type="entry name" value="CAT"/>
    <property type="match status" value="1"/>
</dbReference>
<dbReference type="KEGG" id="csq:CSCA_1115"/>
<keyword evidence="3" id="KW-1185">Reference proteome</keyword>
<protein>
    <submittedName>
        <fullName evidence="2">Chloramphenicol acetyltransferase</fullName>
    </submittedName>
</protein>
<dbReference type="Gene3D" id="3.30.559.10">
    <property type="entry name" value="Chloramphenicol acetyltransferase-like domain"/>
    <property type="match status" value="1"/>
</dbReference>
<sequence>MKFVNMEKWNRKKHYDHFKKLDYPHFNICANVDITEFYKYTKENENPFFISFLYTAVKTANSIEEFRFRIRNNNVIEHEVVNPSFTVMTKSEVFSFCTAKFIDEFNDFKIYALKEMEKVKNEVIMEDEPGRDDLLYITSIPWISFTNLTHPIHMNPVDSIPRISWGKYFNENGKIKLPLSVQVHHGLVDGVHVGQYFNMIQEILDDPRRYL</sequence>
<dbReference type="AlphaFoldDB" id="A0A0E3M801"/>
<keyword evidence="2" id="KW-0808">Transferase</keyword>
<dbReference type="EMBL" id="CP009933">
    <property type="protein sequence ID" value="AKA68240.1"/>
    <property type="molecule type" value="Genomic_DNA"/>
</dbReference>
<dbReference type="InterPro" id="IPR001707">
    <property type="entry name" value="Cmp_AcTrfase"/>
</dbReference>
<dbReference type="InterPro" id="IPR023213">
    <property type="entry name" value="CAT-like_dom_sf"/>
</dbReference>
<dbReference type="HOGENOM" id="CLU_093121_0_0_9"/>
<accession>A0A0E3M801</accession>
<dbReference type="RefSeq" id="WP_029159721.1">
    <property type="nucleotide sequence ID" value="NZ_CP009933.1"/>
</dbReference>
<gene>
    <name evidence="2" type="ORF">CSCA_1115</name>
</gene>
<dbReference type="PANTHER" id="PTHR38474">
    <property type="entry name" value="SLR0299 PROTEIN"/>
    <property type="match status" value="1"/>
</dbReference>
<evidence type="ECO:0000256" key="1">
    <source>
        <dbReference type="PIRSR" id="PIRSR000440-1"/>
    </source>
</evidence>
<name>A0A0E3M801_CLOSL</name>
<dbReference type="SMART" id="SM01059">
    <property type="entry name" value="CAT"/>
    <property type="match status" value="1"/>
</dbReference>
<feature type="active site" description="Proton acceptor" evidence="1">
    <location>
        <position position="185"/>
    </location>
</feature>
<evidence type="ECO:0000313" key="2">
    <source>
        <dbReference type="EMBL" id="AKA68240.1"/>
    </source>
</evidence>
<dbReference type="SUPFAM" id="SSF52777">
    <property type="entry name" value="CoA-dependent acyltransferases"/>
    <property type="match status" value="1"/>
</dbReference>
<dbReference type="PANTHER" id="PTHR38474:SF1">
    <property type="entry name" value="SLR0299 PROTEIN"/>
    <property type="match status" value="1"/>
</dbReference>
<dbReference type="Pfam" id="PF00302">
    <property type="entry name" value="CAT"/>
    <property type="match status" value="1"/>
</dbReference>
<reference evidence="2 3" key="1">
    <citation type="journal article" date="2015" name="J. Biotechnol.">
        <title>Complete genome sequence of a malodorant-producing acetogen, Clostridium scatologenes ATCC 25775(T).</title>
        <authorList>
            <person name="Zhu Z."/>
            <person name="Guo T."/>
            <person name="Zheng H."/>
            <person name="Song T."/>
            <person name="Ouyang P."/>
            <person name="Xie J."/>
        </authorList>
    </citation>
    <scope>NUCLEOTIDE SEQUENCE [LARGE SCALE GENOMIC DNA]</scope>
    <source>
        <strain evidence="2 3">ATCC 25775</strain>
    </source>
</reference>
<evidence type="ECO:0000313" key="3">
    <source>
        <dbReference type="Proteomes" id="UP000033115"/>
    </source>
</evidence>
<organism evidence="2 3">
    <name type="scientific">Clostridium scatologenes</name>
    <dbReference type="NCBI Taxonomy" id="1548"/>
    <lineage>
        <taxon>Bacteria</taxon>
        <taxon>Bacillati</taxon>
        <taxon>Bacillota</taxon>
        <taxon>Clostridia</taxon>
        <taxon>Eubacteriales</taxon>
        <taxon>Clostridiaceae</taxon>
        <taxon>Clostridium</taxon>
    </lineage>
</organism>
<proteinExistence type="predicted"/>
<dbReference type="Proteomes" id="UP000033115">
    <property type="component" value="Chromosome"/>
</dbReference>